<organism evidence="1 2">
    <name type="scientific">Variovorax ginsengisoli</name>
    <dbReference type="NCBI Taxonomy" id="363844"/>
    <lineage>
        <taxon>Bacteria</taxon>
        <taxon>Pseudomonadati</taxon>
        <taxon>Pseudomonadota</taxon>
        <taxon>Betaproteobacteria</taxon>
        <taxon>Burkholderiales</taxon>
        <taxon>Comamonadaceae</taxon>
        <taxon>Variovorax</taxon>
    </lineage>
</organism>
<gene>
    <name evidence="1" type="ORF">J2W36_004421</name>
</gene>
<proteinExistence type="predicted"/>
<name>A0ABT9SCS8_9BURK</name>
<evidence type="ECO:0000313" key="2">
    <source>
        <dbReference type="Proteomes" id="UP001226867"/>
    </source>
</evidence>
<dbReference type="EMBL" id="JAUSRO010000016">
    <property type="protein sequence ID" value="MDP9902145.1"/>
    <property type="molecule type" value="Genomic_DNA"/>
</dbReference>
<reference evidence="1 2" key="1">
    <citation type="submission" date="2023-07" db="EMBL/GenBank/DDBJ databases">
        <title>Sorghum-associated microbial communities from plants grown in Nebraska, USA.</title>
        <authorList>
            <person name="Schachtman D."/>
        </authorList>
    </citation>
    <scope>NUCLEOTIDE SEQUENCE [LARGE SCALE GENOMIC DNA]</scope>
    <source>
        <strain evidence="1 2">DS1607</strain>
    </source>
</reference>
<keyword evidence="2" id="KW-1185">Reference proteome</keyword>
<comment type="caution">
    <text evidence="1">The sequence shown here is derived from an EMBL/GenBank/DDBJ whole genome shotgun (WGS) entry which is preliminary data.</text>
</comment>
<accession>A0ABT9SCS8</accession>
<protein>
    <submittedName>
        <fullName evidence="1">Uncharacterized protein</fullName>
    </submittedName>
</protein>
<sequence>MTELVATMLHRLSTQAGKNRYRMMGWRQMSMRGLRKA</sequence>
<dbReference type="Proteomes" id="UP001226867">
    <property type="component" value="Unassembled WGS sequence"/>
</dbReference>
<evidence type="ECO:0000313" key="1">
    <source>
        <dbReference type="EMBL" id="MDP9902145.1"/>
    </source>
</evidence>